<evidence type="ECO:0000313" key="2">
    <source>
        <dbReference type="Proteomes" id="UP001642487"/>
    </source>
</evidence>
<organism evidence="1 2">
    <name type="scientific">Citrullus colocynthis</name>
    <name type="common">colocynth</name>
    <dbReference type="NCBI Taxonomy" id="252529"/>
    <lineage>
        <taxon>Eukaryota</taxon>
        <taxon>Viridiplantae</taxon>
        <taxon>Streptophyta</taxon>
        <taxon>Embryophyta</taxon>
        <taxon>Tracheophyta</taxon>
        <taxon>Spermatophyta</taxon>
        <taxon>Magnoliopsida</taxon>
        <taxon>eudicotyledons</taxon>
        <taxon>Gunneridae</taxon>
        <taxon>Pentapetalae</taxon>
        <taxon>rosids</taxon>
        <taxon>fabids</taxon>
        <taxon>Cucurbitales</taxon>
        <taxon>Cucurbitaceae</taxon>
        <taxon>Benincaseae</taxon>
        <taxon>Citrullus</taxon>
    </lineage>
</organism>
<accession>A0ABP0XMI1</accession>
<protein>
    <submittedName>
        <fullName evidence="1">Uncharacterized protein</fullName>
    </submittedName>
</protein>
<gene>
    <name evidence="1" type="ORF">CITCOLO1_LOCUS941</name>
</gene>
<name>A0ABP0XMI1_9ROSI</name>
<dbReference type="EMBL" id="OZ021735">
    <property type="protein sequence ID" value="CAK9309374.1"/>
    <property type="molecule type" value="Genomic_DNA"/>
</dbReference>
<keyword evidence="2" id="KW-1185">Reference proteome</keyword>
<reference evidence="1 2" key="1">
    <citation type="submission" date="2024-03" db="EMBL/GenBank/DDBJ databases">
        <authorList>
            <person name="Gkanogiannis A."/>
            <person name="Becerra Lopez-Lavalle L."/>
        </authorList>
    </citation>
    <scope>NUCLEOTIDE SEQUENCE [LARGE SCALE GENOMIC DNA]</scope>
</reference>
<proteinExistence type="predicted"/>
<dbReference type="Proteomes" id="UP001642487">
    <property type="component" value="Chromosome 1"/>
</dbReference>
<sequence length="66" mass="7658">MVSRMVLVEVMFELSVCKENIMDIEELDSPGNGATEVEAEVLYLRYIYIKENKKEREKKGKFIISA</sequence>
<evidence type="ECO:0000313" key="1">
    <source>
        <dbReference type="EMBL" id="CAK9309374.1"/>
    </source>
</evidence>